<dbReference type="AlphaFoldDB" id="A0A9D1EXB7"/>
<feature type="transmembrane region" description="Helical" evidence="1">
    <location>
        <begin position="20"/>
        <end position="39"/>
    </location>
</feature>
<reference evidence="2" key="2">
    <citation type="journal article" date="2021" name="PeerJ">
        <title>Extensive microbial diversity within the chicken gut microbiome revealed by metagenomics and culture.</title>
        <authorList>
            <person name="Gilroy R."/>
            <person name="Ravi A."/>
            <person name="Getino M."/>
            <person name="Pursley I."/>
            <person name="Horton D.L."/>
            <person name="Alikhan N.F."/>
            <person name="Baker D."/>
            <person name="Gharbi K."/>
            <person name="Hall N."/>
            <person name="Watson M."/>
            <person name="Adriaenssens E.M."/>
            <person name="Foster-Nyarko E."/>
            <person name="Jarju S."/>
            <person name="Secka A."/>
            <person name="Antonio M."/>
            <person name="Oren A."/>
            <person name="Chaudhuri R.R."/>
            <person name="La Ragione R."/>
            <person name="Hildebrand F."/>
            <person name="Pallen M.J."/>
        </authorList>
    </citation>
    <scope>NUCLEOTIDE SEQUENCE</scope>
    <source>
        <strain evidence="2">6276</strain>
    </source>
</reference>
<dbReference type="Pfam" id="PF07963">
    <property type="entry name" value="N_methyl"/>
    <property type="match status" value="1"/>
</dbReference>
<sequence>FRGGGQRSLRLNDGFTLAEILITLTIIGVVASMTLPAIIQKNTEKTTVARLKKAYSTLSQAYLGVLSNDGSPDEWNLPYYMEDDGGQYILDKFKPWLKIIKDCGTREKGCYSEGNEDTQKETAAKVVLNDGTCLSFKVWQEQCMASFGNVQQVKNICGIIEVDVNCLKTPNKSGQDIFRFFLTKDRIFPYGTALQDSGDLDNPHRLSFAYCAKHKGGLGCTAWVLYNENMDYLRCSDLSWDGKKKCK</sequence>
<organism evidence="2 3">
    <name type="scientific">Candidatus Scatousia excrementigallinarum</name>
    <dbReference type="NCBI Taxonomy" id="2840935"/>
    <lineage>
        <taxon>Bacteria</taxon>
        <taxon>Candidatus Scatousia</taxon>
    </lineage>
</organism>
<dbReference type="Gene3D" id="3.30.700.10">
    <property type="entry name" value="Glycoprotein, Type 4 Pilin"/>
    <property type="match status" value="1"/>
</dbReference>
<dbReference type="NCBIfam" id="TIGR02532">
    <property type="entry name" value="IV_pilin_GFxxxE"/>
    <property type="match status" value="1"/>
</dbReference>
<evidence type="ECO:0000313" key="2">
    <source>
        <dbReference type="EMBL" id="HIS35324.1"/>
    </source>
</evidence>
<keyword evidence="1" id="KW-1133">Transmembrane helix</keyword>
<evidence type="ECO:0000313" key="3">
    <source>
        <dbReference type="Proteomes" id="UP000823928"/>
    </source>
</evidence>
<name>A0A9D1EXB7_9BACT</name>
<dbReference type="InterPro" id="IPR012902">
    <property type="entry name" value="N_methyl_site"/>
</dbReference>
<dbReference type="InterPro" id="IPR045584">
    <property type="entry name" value="Pilin-like"/>
</dbReference>
<comment type="caution">
    <text evidence="2">The sequence shown here is derived from an EMBL/GenBank/DDBJ whole genome shotgun (WGS) entry which is preliminary data.</text>
</comment>
<keyword evidence="1" id="KW-0812">Transmembrane</keyword>
<dbReference type="EMBL" id="DVIU01000035">
    <property type="protein sequence ID" value="HIS35324.1"/>
    <property type="molecule type" value="Genomic_DNA"/>
</dbReference>
<protein>
    <submittedName>
        <fullName evidence="2">Type II secretion system protein</fullName>
    </submittedName>
</protein>
<proteinExistence type="predicted"/>
<evidence type="ECO:0000256" key="1">
    <source>
        <dbReference type="SAM" id="Phobius"/>
    </source>
</evidence>
<gene>
    <name evidence="2" type="ORF">IAC10_01650</name>
</gene>
<accession>A0A9D1EXB7</accession>
<reference evidence="2" key="1">
    <citation type="submission" date="2020-10" db="EMBL/GenBank/DDBJ databases">
        <authorList>
            <person name="Gilroy R."/>
        </authorList>
    </citation>
    <scope>NUCLEOTIDE SEQUENCE</scope>
    <source>
        <strain evidence="2">6276</strain>
    </source>
</reference>
<dbReference type="Proteomes" id="UP000823928">
    <property type="component" value="Unassembled WGS sequence"/>
</dbReference>
<keyword evidence="1" id="KW-0472">Membrane</keyword>
<feature type="non-terminal residue" evidence="2">
    <location>
        <position position="1"/>
    </location>
</feature>
<dbReference type="SUPFAM" id="SSF54523">
    <property type="entry name" value="Pili subunits"/>
    <property type="match status" value="1"/>
</dbReference>